<dbReference type="SMART" id="SM00225">
    <property type="entry name" value="BTB"/>
    <property type="match status" value="1"/>
</dbReference>
<evidence type="ECO:0000313" key="6">
    <source>
        <dbReference type="Proteomes" id="UP000000768"/>
    </source>
</evidence>
<reference evidence="5 6" key="1">
    <citation type="journal article" date="2009" name="Nature">
        <title>The Sorghum bicolor genome and the diversification of grasses.</title>
        <authorList>
            <person name="Paterson A.H."/>
            <person name="Bowers J.E."/>
            <person name="Bruggmann R."/>
            <person name="Dubchak I."/>
            <person name="Grimwood J."/>
            <person name="Gundlach H."/>
            <person name="Haberer G."/>
            <person name="Hellsten U."/>
            <person name="Mitros T."/>
            <person name="Poliakov A."/>
            <person name="Schmutz J."/>
            <person name="Spannagl M."/>
            <person name="Tang H."/>
            <person name="Wang X."/>
            <person name="Wicker T."/>
            <person name="Bharti A.K."/>
            <person name="Chapman J."/>
            <person name="Feltus F.A."/>
            <person name="Gowik U."/>
            <person name="Grigoriev I.V."/>
            <person name="Lyons E."/>
            <person name="Maher C.A."/>
            <person name="Martis M."/>
            <person name="Narechania A."/>
            <person name="Otillar R.P."/>
            <person name="Penning B.W."/>
            <person name="Salamov A.A."/>
            <person name="Wang Y."/>
            <person name="Zhang L."/>
            <person name="Carpita N.C."/>
            <person name="Freeling M."/>
            <person name="Gingle A.R."/>
            <person name="Hash C.T."/>
            <person name="Keller B."/>
            <person name="Klein P."/>
            <person name="Kresovich S."/>
            <person name="McCann M.C."/>
            <person name="Ming R."/>
            <person name="Peterson D.G."/>
            <person name="Mehboob-ur-Rahman"/>
            <person name="Ware D."/>
            <person name="Westhoff P."/>
            <person name="Mayer K.F."/>
            <person name="Messing J."/>
            <person name="Rokhsar D.S."/>
        </authorList>
    </citation>
    <scope>NUCLEOTIDE SEQUENCE [LARGE SCALE GENOMIC DNA]</scope>
    <source>
        <strain evidence="6">cv. BTx623</strain>
    </source>
</reference>
<feature type="domain" description="MATH" evidence="4">
    <location>
        <begin position="4"/>
        <end position="132"/>
    </location>
</feature>
<dbReference type="InterPro" id="IPR008974">
    <property type="entry name" value="TRAF-like"/>
</dbReference>
<dbReference type="InterPro" id="IPR000210">
    <property type="entry name" value="BTB/POZ_dom"/>
</dbReference>
<accession>A0A1B6PTG3</accession>
<dbReference type="eggNOG" id="KOG1987">
    <property type="taxonomic scope" value="Eukaryota"/>
</dbReference>
<comment type="similarity">
    <text evidence="2">Belongs to the Tdpoz family.</text>
</comment>
<organism evidence="5 6">
    <name type="scientific">Sorghum bicolor</name>
    <name type="common">Sorghum</name>
    <name type="synonym">Sorghum vulgare</name>
    <dbReference type="NCBI Taxonomy" id="4558"/>
    <lineage>
        <taxon>Eukaryota</taxon>
        <taxon>Viridiplantae</taxon>
        <taxon>Streptophyta</taxon>
        <taxon>Embryophyta</taxon>
        <taxon>Tracheophyta</taxon>
        <taxon>Spermatophyta</taxon>
        <taxon>Magnoliopsida</taxon>
        <taxon>Liliopsida</taxon>
        <taxon>Poales</taxon>
        <taxon>Poaceae</taxon>
        <taxon>PACMAD clade</taxon>
        <taxon>Panicoideae</taxon>
        <taxon>Andropogonodae</taxon>
        <taxon>Andropogoneae</taxon>
        <taxon>Sorghinae</taxon>
        <taxon>Sorghum</taxon>
    </lineage>
</organism>
<dbReference type="GO" id="GO:0016567">
    <property type="term" value="P:protein ubiquitination"/>
    <property type="evidence" value="ECO:0007669"/>
    <property type="project" value="InterPro"/>
</dbReference>
<evidence type="ECO:0000259" key="3">
    <source>
        <dbReference type="PROSITE" id="PS50097"/>
    </source>
</evidence>
<name>A0A1B6PTG3_SORBI</name>
<evidence type="ECO:0000256" key="1">
    <source>
        <dbReference type="ARBA" id="ARBA00004906"/>
    </source>
</evidence>
<dbReference type="AlphaFoldDB" id="A0A1B6PTG3"/>
<dbReference type="SUPFAM" id="SSF54695">
    <property type="entry name" value="POZ domain"/>
    <property type="match status" value="1"/>
</dbReference>
<evidence type="ECO:0000259" key="4">
    <source>
        <dbReference type="PROSITE" id="PS50144"/>
    </source>
</evidence>
<evidence type="ECO:0000256" key="2">
    <source>
        <dbReference type="ARBA" id="ARBA00010846"/>
    </source>
</evidence>
<dbReference type="InterPro" id="IPR011333">
    <property type="entry name" value="SKP1/BTB/POZ_sf"/>
</dbReference>
<dbReference type="InParanoid" id="A0A1B6PTG3"/>
<dbReference type="PROSITE" id="PS50097">
    <property type="entry name" value="BTB"/>
    <property type="match status" value="1"/>
</dbReference>
<dbReference type="InterPro" id="IPR056423">
    <property type="entry name" value="BACK_BPM_SPOP"/>
</dbReference>
<dbReference type="CDD" id="cd00121">
    <property type="entry name" value="MATH"/>
    <property type="match status" value="1"/>
</dbReference>
<proteinExistence type="inferred from homology"/>
<dbReference type="PANTHER" id="PTHR26379">
    <property type="entry name" value="BTB/POZ AND MATH DOMAIN-CONTAINING PROTEIN 1"/>
    <property type="match status" value="1"/>
</dbReference>
<dbReference type="InterPro" id="IPR002083">
    <property type="entry name" value="MATH/TRAF_dom"/>
</dbReference>
<dbReference type="PROSITE" id="PS50144">
    <property type="entry name" value="MATH"/>
    <property type="match status" value="1"/>
</dbReference>
<dbReference type="SUPFAM" id="SSF49599">
    <property type="entry name" value="TRAF domain-like"/>
    <property type="match status" value="1"/>
</dbReference>
<comment type="pathway">
    <text evidence="1">Protein modification; protein ubiquitination.</text>
</comment>
<dbReference type="Gene3D" id="3.30.710.10">
    <property type="entry name" value="Potassium Channel Kv1.1, Chain A"/>
    <property type="match status" value="1"/>
</dbReference>
<dbReference type="Gramene" id="KXG28956">
    <property type="protein sequence ID" value="KXG28956"/>
    <property type="gene ID" value="SORBI_3005G189400"/>
</dbReference>
<dbReference type="PANTHER" id="PTHR26379:SF429">
    <property type="entry name" value="OS10G0428900 PROTEIN"/>
    <property type="match status" value="1"/>
</dbReference>
<dbReference type="Pfam" id="PF24570">
    <property type="entry name" value="BACK_BPM_SPOP"/>
    <property type="match status" value="1"/>
</dbReference>
<feature type="domain" description="BTB" evidence="3">
    <location>
        <begin position="172"/>
        <end position="239"/>
    </location>
</feature>
<dbReference type="Pfam" id="PF22486">
    <property type="entry name" value="MATH_2"/>
    <property type="match status" value="1"/>
</dbReference>
<reference evidence="6" key="2">
    <citation type="journal article" date="2018" name="Plant J.">
        <title>The Sorghum bicolor reference genome: improved assembly, gene annotations, a transcriptome atlas, and signatures of genome organization.</title>
        <authorList>
            <person name="McCormick R.F."/>
            <person name="Truong S.K."/>
            <person name="Sreedasyam A."/>
            <person name="Jenkins J."/>
            <person name="Shu S."/>
            <person name="Sims D."/>
            <person name="Kennedy M."/>
            <person name="Amirebrahimi M."/>
            <person name="Weers B.D."/>
            <person name="McKinley B."/>
            <person name="Mattison A."/>
            <person name="Morishige D.T."/>
            <person name="Grimwood J."/>
            <person name="Schmutz J."/>
            <person name="Mullet J.E."/>
        </authorList>
    </citation>
    <scope>NUCLEOTIDE SEQUENCE [LARGE SCALE GENOMIC DNA]</scope>
    <source>
        <strain evidence="6">cv. BTx623</strain>
    </source>
</reference>
<dbReference type="Pfam" id="PF00651">
    <property type="entry name" value="BTB"/>
    <property type="match status" value="1"/>
</dbReference>
<evidence type="ECO:0008006" key="7">
    <source>
        <dbReference type="Google" id="ProtNLM"/>
    </source>
</evidence>
<gene>
    <name evidence="5" type="ORF">SORBI_3005G189400</name>
</gene>
<dbReference type="CDD" id="cd18280">
    <property type="entry name" value="BTB_POZ_BPM_plant"/>
    <property type="match status" value="1"/>
</dbReference>
<keyword evidence="6" id="KW-1185">Reference proteome</keyword>
<dbReference type="EMBL" id="CM000764">
    <property type="protein sequence ID" value="KXG28956.1"/>
    <property type="molecule type" value="Genomic_DNA"/>
</dbReference>
<dbReference type="Gene3D" id="2.60.210.10">
    <property type="entry name" value="Apoptosis, Tumor Necrosis Factor Receptor Associated Protein 2, Chain A"/>
    <property type="match status" value="1"/>
</dbReference>
<dbReference type="InterPro" id="IPR045005">
    <property type="entry name" value="BPM1-6"/>
</dbReference>
<evidence type="ECO:0000313" key="5">
    <source>
        <dbReference type="EMBL" id="KXG28956.1"/>
    </source>
</evidence>
<sequence>MKVSASHVLTISGYTHSKSAVAPSEHIGSSFTAAGHRWFVLYYPRGHGHGLEDDADYISLFLSCTDTDVVKARLSLCLLDKDGKVAYTCKCRSYIPNPPMSSLHGASRFITRKDLENSGHVLDDRFRIGIDMTVFKVVRKEHAGAAVAKLVDVPPSDISQHLGDLLSSGEGADVMFEVDGESFGAHRAILAARSPVFKAELFSPMEEGTATCVWVEDMEPRVFKALLHFVYNDVLPEIDEAEAMVMAQHLLVAADRYCLERMKLICEEKLCSYIDTGSVGTMLALADQHGCLGLQKACLNFLMSGGNMMAAVVAGGLERVMSNCPSVKELLLKSCSRS</sequence>
<dbReference type="Proteomes" id="UP000000768">
    <property type="component" value="Chromosome 5"/>
</dbReference>
<protein>
    <recommendedName>
        <fullName evidence="7">BTB domain-containing protein</fullName>
    </recommendedName>
</protein>